<feature type="compositionally biased region" description="Basic residues" evidence="1">
    <location>
        <begin position="98"/>
        <end position="108"/>
    </location>
</feature>
<proteinExistence type="predicted"/>
<dbReference type="Proteomes" id="UP000887565">
    <property type="component" value="Unplaced"/>
</dbReference>
<accession>A0A915JDP2</accession>
<keyword evidence="2" id="KW-1185">Reference proteome</keyword>
<feature type="region of interest" description="Disordered" evidence="1">
    <location>
        <begin position="92"/>
        <end position="125"/>
    </location>
</feature>
<evidence type="ECO:0000313" key="3">
    <source>
        <dbReference type="WBParaSite" id="nRc.2.0.1.t23915-RA"/>
    </source>
</evidence>
<organism evidence="2 3">
    <name type="scientific">Romanomermis culicivorax</name>
    <name type="common">Nematode worm</name>
    <dbReference type="NCBI Taxonomy" id="13658"/>
    <lineage>
        <taxon>Eukaryota</taxon>
        <taxon>Metazoa</taxon>
        <taxon>Ecdysozoa</taxon>
        <taxon>Nematoda</taxon>
        <taxon>Enoplea</taxon>
        <taxon>Dorylaimia</taxon>
        <taxon>Mermithida</taxon>
        <taxon>Mermithoidea</taxon>
        <taxon>Mermithidae</taxon>
        <taxon>Romanomermis</taxon>
    </lineage>
</organism>
<sequence length="168" mass="19615">MARVEEELMRSSLEMARQAKIEATIGGSVKGHQTLERQRPTMPPKTVHWMGETLNKIRWKSKPSGKSNLVDMNLDDFYEDPPAQLYDDRYSSQDHKISCKRQRKRREVRRMQPGPSTPDVKKTNEELGKESFLAILSKEWPQMVQKRNQLIVAPNPVNIWKNWKTAEL</sequence>
<reference evidence="3" key="1">
    <citation type="submission" date="2022-11" db="UniProtKB">
        <authorList>
            <consortium name="WormBaseParasite"/>
        </authorList>
    </citation>
    <scope>IDENTIFICATION</scope>
</reference>
<evidence type="ECO:0000256" key="1">
    <source>
        <dbReference type="SAM" id="MobiDB-lite"/>
    </source>
</evidence>
<evidence type="ECO:0000313" key="2">
    <source>
        <dbReference type="Proteomes" id="UP000887565"/>
    </source>
</evidence>
<protein>
    <submittedName>
        <fullName evidence="3">Uncharacterized protein</fullName>
    </submittedName>
</protein>
<dbReference type="AlphaFoldDB" id="A0A915JDP2"/>
<dbReference type="WBParaSite" id="nRc.2.0.1.t23915-RA">
    <property type="protein sequence ID" value="nRc.2.0.1.t23915-RA"/>
    <property type="gene ID" value="nRc.2.0.1.g23915"/>
</dbReference>
<name>A0A915JDP2_ROMCU</name>